<name>U6FRB8_ECHGR</name>
<protein>
    <submittedName>
        <fullName evidence="3">Zf-RVT domain-containing protein</fullName>
    </submittedName>
</protein>
<accession>U6FRB8</accession>
<reference evidence="1 2" key="1">
    <citation type="journal article" date="2013" name="Nature">
        <title>The genomes of four tapeworm species reveal adaptations to parasitism.</title>
        <authorList>
            <person name="Tsai I.J."/>
            <person name="Zarowiecki M."/>
            <person name="Holroyd N."/>
            <person name="Garciarrubio A."/>
            <person name="Sanchez-Flores A."/>
            <person name="Brooks K.L."/>
            <person name="Tracey A."/>
            <person name="Bobes R.J."/>
            <person name="Fragoso G."/>
            <person name="Sciutto E."/>
            <person name="Aslett M."/>
            <person name="Beasley H."/>
            <person name="Bennett H.M."/>
            <person name="Cai J."/>
            <person name="Camicia F."/>
            <person name="Clark R."/>
            <person name="Cucher M."/>
            <person name="De Silva N."/>
            <person name="Day T.A."/>
            <person name="Deplazes P."/>
            <person name="Estrada K."/>
            <person name="Fernandez C."/>
            <person name="Holland P.W."/>
            <person name="Hou J."/>
            <person name="Hu S."/>
            <person name="Huckvale T."/>
            <person name="Hung S.S."/>
            <person name="Kamenetzky L."/>
            <person name="Keane J.A."/>
            <person name="Kiss F."/>
            <person name="Koziol U."/>
            <person name="Lambert O."/>
            <person name="Liu K."/>
            <person name="Luo X."/>
            <person name="Luo Y."/>
            <person name="Macchiaroli N."/>
            <person name="Nichol S."/>
            <person name="Paps J."/>
            <person name="Parkinson J."/>
            <person name="Pouchkina-Stantcheva N."/>
            <person name="Riddiford N."/>
            <person name="Rosenzvit M."/>
            <person name="Salinas G."/>
            <person name="Wasmuth J.D."/>
            <person name="Zamanian M."/>
            <person name="Zheng Y."/>
            <person name="Cai X."/>
            <person name="Soberon X."/>
            <person name="Olson P.D."/>
            <person name="Laclette J.P."/>
            <person name="Brehm K."/>
            <person name="Berriman M."/>
            <person name="Garciarrubio A."/>
            <person name="Bobes R.J."/>
            <person name="Fragoso G."/>
            <person name="Sanchez-Flores A."/>
            <person name="Estrada K."/>
            <person name="Cevallos M.A."/>
            <person name="Morett E."/>
            <person name="Gonzalez V."/>
            <person name="Portillo T."/>
            <person name="Ochoa-Leyva A."/>
            <person name="Jose M.V."/>
            <person name="Sciutto E."/>
            <person name="Landa A."/>
            <person name="Jimenez L."/>
            <person name="Valdes V."/>
            <person name="Carrero J.C."/>
            <person name="Larralde C."/>
            <person name="Morales-Montor J."/>
            <person name="Limon-Lason J."/>
            <person name="Soberon X."/>
            <person name="Laclette J.P."/>
        </authorList>
    </citation>
    <scope>NUCLEOTIDE SEQUENCE [LARGE SCALE GENOMIC DNA]</scope>
</reference>
<evidence type="ECO:0000313" key="3">
    <source>
        <dbReference type="WBParaSite" id="EgrG_000420900"/>
    </source>
</evidence>
<evidence type="ECO:0000313" key="2">
    <source>
        <dbReference type="Proteomes" id="UP000492820"/>
    </source>
</evidence>
<dbReference type="WBParaSite" id="EgrG_000420900">
    <property type="protein sequence ID" value="EgrG_000420900"/>
    <property type="gene ID" value="EgrG_000420900"/>
</dbReference>
<proteinExistence type="predicted"/>
<dbReference type="EMBL" id="CBLN010003966">
    <property type="protein sequence ID" value="CDI70194.1"/>
    <property type="molecule type" value="Genomic_DNA"/>
</dbReference>
<dbReference type="AlphaFoldDB" id="U6FRB8"/>
<feature type="non-terminal residue" evidence="1">
    <location>
        <position position="1"/>
    </location>
</feature>
<reference evidence="3" key="2">
    <citation type="submission" date="2020-10" db="UniProtKB">
        <authorList>
            <consortium name="WormBaseParasite"/>
        </authorList>
    </citation>
    <scope>IDENTIFICATION</scope>
</reference>
<dbReference type="Proteomes" id="UP000492820">
    <property type="component" value="Unassembled WGS sequence"/>
</dbReference>
<gene>
    <name evidence="1" type="ORF">EgrG_000420900</name>
</gene>
<organism evidence="1">
    <name type="scientific">Echinococcus granulosus</name>
    <name type="common">Hydatid tapeworm</name>
    <dbReference type="NCBI Taxonomy" id="6210"/>
    <lineage>
        <taxon>Eukaryota</taxon>
        <taxon>Metazoa</taxon>
        <taxon>Spiralia</taxon>
        <taxon>Lophotrochozoa</taxon>
        <taxon>Platyhelminthes</taxon>
        <taxon>Cestoda</taxon>
        <taxon>Eucestoda</taxon>
        <taxon>Cyclophyllidea</taxon>
        <taxon>Taeniidae</taxon>
        <taxon>Echinococcus</taxon>
        <taxon>Echinococcus granulosus group</taxon>
    </lineage>
</organism>
<evidence type="ECO:0000313" key="1">
    <source>
        <dbReference type="EMBL" id="CDI70194.1"/>
    </source>
</evidence>
<sequence length="91" mass="11119">DFSFSLFFHSFFAPEKRIFWISMKAQHRTSSIAQHICLHCFPTFTIKPIRKHVFINRCSEWAKERRMKYACAWRLGDVRVRRLRVFLVNLR</sequence>